<dbReference type="Proteomes" id="UP000552615">
    <property type="component" value="Unassembled WGS sequence"/>
</dbReference>
<keyword evidence="2" id="KW-1185">Reference proteome</keyword>
<comment type="caution">
    <text evidence="1">The sequence shown here is derived from an EMBL/GenBank/DDBJ whole genome shotgun (WGS) entry which is preliminary data.</text>
</comment>
<evidence type="ECO:0000313" key="2">
    <source>
        <dbReference type="Proteomes" id="UP000552615"/>
    </source>
</evidence>
<sequence>MSNLFVRSIFILDLLFCCLLSAQGSSKYIELEWKNGSEEAKKIMVSSSYYDTIENWSPFSSDISNRTY</sequence>
<reference evidence="1 2" key="1">
    <citation type="submission" date="2020-04" db="EMBL/GenBank/DDBJ databases">
        <title>Chryseobacterium sp. RJ-7-14 sp. nov., isolated from Jeju soil.</title>
        <authorList>
            <person name="Dahal R.H."/>
            <person name="Chaudhary D.K."/>
        </authorList>
    </citation>
    <scope>NUCLEOTIDE SEQUENCE [LARGE SCALE GENOMIC DNA]</scope>
    <source>
        <strain evidence="1 2">RJ-7-14</strain>
    </source>
</reference>
<evidence type="ECO:0000313" key="1">
    <source>
        <dbReference type="EMBL" id="NML59245.1"/>
    </source>
</evidence>
<dbReference type="RefSeq" id="WP_169232587.1">
    <property type="nucleotide sequence ID" value="NZ_JABBGF010000004.1"/>
</dbReference>
<accession>A0A7Y0FKD7</accession>
<proteinExistence type="predicted"/>
<protein>
    <submittedName>
        <fullName evidence="1">Uncharacterized protein</fullName>
    </submittedName>
</protein>
<gene>
    <name evidence="1" type="ORF">HHL20_18110</name>
</gene>
<organism evidence="1 2">
    <name type="scientific">Chryseobacterium cheonjiense</name>
    <dbReference type="NCBI Taxonomy" id="2728845"/>
    <lineage>
        <taxon>Bacteria</taxon>
        <taxon>Pseudomonadati</taxon>
        <taxon>Bacteroidota</taxon>
        <taxon>Flavobacteriia</taxon>
        <taxon>Flavobacteriales</taxon>
        <taxon>Weeksellaceae</taxon>
        <taxon>Chryseobacterium group</taxon>
        <taxon>Chryseobacterium</taxon>
    </lineage>
</organism>
<dbReference type="AlphaFoldDB" id="A0A7Y0FKD7"/>
<name>A0A7Y0FKD7_9FLAO</name>
<dbReference type="EMBL" id="JABBGF010000004">
    <property type="protein sequence ID" value="NML59245.1"/>
    <property type="molecule type" value="Genomic_DNA"/>
</dbReference>